<keyword evidence="2" id="KW-1185">Reference proteome</keyword>
<dbReference type="Proteomes" id="UP001237642">
    <property type="component" value="Unassembled WGS sequence"/>
</dbReference>
<dbReference type="AlphaFoldDB" id="A0AAD8MC57"/>
<name>A0AAD8MC57_9APIA</name>
<sequence length="126" mass="14049">MSKKLMLRKNMQHSKVHDGIKYPEIIDLVEVLCSGIVGFRQGSCDIIHGTIDQVLILDQRRSSVDAKKLNQNFDARLTKATLMYLVDALLDILLSSKLHGSKVGGDDSCRCRDIVVVVPDLISRKS</sequence>
<organism evidence="1 2">
    <name type="scientific">Heracleum sosnowskyi</name>
    <dbReference type="NCBI Taxonomy" id="360622"/>
    <lineage>
        <taxon>Eukaryota</taxon>
        <taxon>Viridiplantae</taxon>
        <taxon>Streptophyta</taxon>
        <taxon>Embryophyta</taxon>
        <taxon>Tracheophyta</taxon>
        <taxon>Spermatophyta</taxon>
        <taxon>Magnoliopsida</taxon>
        <taxon>eudicotyledons</taxon>
        <taxon>Gunneridae</taxon>
        <taxon>Pentapetalae</taxon>
        <taxon>asterids</taxon>
        <taxon>campanulids</taxon>
        <taxon>Apiales</taxon>
        <taxon>Apiaceae</taxon>
        <taxon>Apioideae</taxon>
        <taxon>apioid superclade</taxon>
        <taxon>Tordylieae</taxon>
        <taxon>Tordyliinae</taxon>
        <taxon>Heracleum</taxon>
    </lineage>
</organism>
<dbReference type="EMBL" id="JAUIZM010000008">
    <property type="protein sequence ID" value="KAK1368266.1"/>
    <property type="molecule type" value="Genomic_DNA"/>
</dbReference>
<protein>
    <submittedName>
        <fullName evidence="1">Uncharacterized protein</fullName>
    </submittedName>
</protein>
<evidence type="ECO:0000313" key="2">
    <source>
        <dbReference type="Proteomes" id="UP001237642"/>
    </source>
</evidence>
<proteinExistence type="predicted"/>
<reference evidence="1" key="2">
    <citation type="submission" date="2023-05" db="EMBL/GenBank/DDBJ databases">
        <authorList>
            <person name="Schelkunov M.I."/>
        </authorList>
    </citation>
    <scope>NUCLEOTIDE SEQUENCE</scope>
    <source>
        <strain evidence="1">Hsosn_3</strain>
        <tissue evidence="1">Leaf</tissue>
    </source>
</reference>
<gene>
    <name evidence="1" type="ORF">POM88_034358</name>
</gene>
<accession>A0AAD8MC57</accession>
<comment type="caution">
    <text evidence="1">The sequence shown here is derived from an EMBL/GenBank/DDBJ whole genome shotgun (WGS) entry which is preliminary data.</text>
</comment>
<evidence type="ECO:0000313" key="1">
    <source>
        <dbReference type="EMBL" id="KAK1368266.1"/>
    </source>
</evidence>
<reference evidence="1" key="1">
    <citation type="submission" date="2023-02" db="EMBL/GenBank/DDBJ databases">
        <title>Genome of toxic invasive species Heracleum sosnowskyi carries increased number of genes despite the absence of recent whole-genome duplications.</title>
        <authorList>
            <person name="Schelkunov M."/>
            <person name="Shtratnikova V."/>
            <person name="Makarenko M."/>
            <person name="Klepikova A."/>
            <person name="Omelchenko D."/>
            <person name="Novikova G."/>
            <person name="Obukhova E."/>
            <person name="Bogdanov V."/>
            <person name="Penin A."/>
            <person name="Logacheva M."/>
        </authorList>
    </citation>
    <scope>NUCLEOTIDE SEQUENCE</scope>
    <source>
        <strain evidence="1">Hsosn_3</strain>
        <tissue evidence="1">Leaf</tissue>
    </source>
</reference>